<evidence type="ECO:0000256" key="5">
    <source>
        <dbReference type="ARBA" id="ARBA00023136"/>
    </source>
</evidence>
<dbReference type="Proteomes" id="UP000637423">
    <property type="component" value="Unassembled WGS sequence"/>
</dbReference>
<sequence>MEFLLDLNWWAVGQIVLIDIMLGGDNAIVIALACRNLPPHLRLRGIIWGTIGAIALRIALLAFAVTVLQLPYVKLIGGMLLLWIAYKLLQEDGTGHDEITASDRLLTAIKTIMIADVVMSMDNVVAVASAAEQVGGENQFALVIFGILVSLPIVVWGSTLVLALMQRFPVIIVMGAALLGYLGAAMACADVVIEHALEAKLNHLFVTIPLLDGKLSVPGLLGAIAVIVCAFAVKYRKTA</sequence>
<keyword evidence="3 6" id="KW-0812">Transmembrane</keyword>
<comment type="similarity">
    <text evidence="2">Belongs to the TerC family.</text>
</comment>
<reference evidence="7" key="2">
    <citation type="submission" date="2020-09" db="EMBL/GenBank/DDBJ databases">
        <authorList>
            <person name="Sun Q."/>
            <person name="Zhou Y."/>
        </authorList>
    </citation>
    <scope>NUCLEOTIDE SEQUENCE</scope>
    <source>
        <strain evidence="7">CGMCC 1.10998</strain>
    </source>
</reference>
<keyword evidence="5 6" id="KW-0472">Membrane</keyword>
<feature type="transmembrane region" description="Helical" evidence="6">
    <location>
        <begin position="171"/>
        <end position="193"/>
    </location>
</feature>
<reference evidence="7" key="1">
    <citation type="journal article" date="2014" name="Int. J. Syst. Evol. Microbiol.">
        <title>Complete genome sequence of Corynebacterium casei LMG S-19264T (=DSM 44701T), isolated from a smear-ripened cheese.</title>
        <authorList>
            <consortium name="US DOE Joint Genome Institute (JGI-PGF)"/>
            <person name="Walter F."/>
            <person name="Albersmeier A."/>
            <person name="Kalinowski J."/>
            <person name="Ruckert C."/>
        </authorList>
    </citation>
    <scope>NUCLEOTIDE SEQUENCE</scope>
    <source>
        <strain evidence="7">CGMCC 1.10998</strain>
    </source>
</reference>
<evidence type="ECO:0000256" key="6">
    <source>
        <dbReference type="SAM" id="Phobius"/>
    </source>
</evidence>
<accession>A0A916URI4</accession>
<proteinExistence type="inferred from homology"/>
<comment type="caution">
    <text evidence="7">The sequence shown here is derived from an EMBL/GenBank/DDBJ whole genome shotgun (WGS) entry which is preliminary data.</text>
</comment>
<dbReference type="NCBIfam" id="TIGR03717">
    <property type="entry name" value="R_switched_YjbE"/>
    <property type="match status" value="1"/>
</dbReference>
<feature type="transmembrane region" description="Helical" evidence="6">
    <location>
        <begin position="12"/>
        <end position="34"/>
    </location>
</feature>
<keyword evidence="8" id="KW-1185">Reference proteome</keyword>
<name>A0A916URI4_9BURK</name>
<dbReference type="RefSeq" id="WP_188567273.1">
    <property type="nucleotide sequence ID" value="NZ_BMED01000003.1"/>
</dbReference>
<dbReference type="EMBL" id="BMED01000003">
    <property type="protein sequence ID" value="GGC83727.1"/>
    <property type="molecule type" value="Genomic_DNA"/>
</dbReference>
<evidence type="ECO:0000313" key="7">
    <source>
        <dbReference type="EMBL" id="GGC83727.1"/>
    </source>
</evidence>
<comment type="subcellular location">
    <subcellularLocation>
        <location evidence="1">Membrane</location>
        <topology evidence="1">Multi-pass membrane protein</topology>
    </subcellularLocation>
</comment>
<dbReference type="AlphaFoldDB" id="A0A916URI4"/>
<dbReference type="GO" id="GO:0016020">
    <property type="term" value="C:membrane"/>
    <property type="evidence" value="ECO:0007669"/>
    <property type="project" value="UniProtKB-SubCell"/>
</dbReference>
<organism evidence="7 8">
    <name type="scientific">Undibacterium terreum</name>
    <dbReference type="NCBI Taxonomy" id="1224302"/>
    <lineage>
        <taxon>Bacteria</taxon>
        <taxon>Pseudomonadati</taxon>
        <taxon>Pseudomonadota</taxon>
        <taxon>Betaproteobacteria</taxon>
        <taxon>Burkholderiales</taxon>
        <taxon>Oxalobacteraceae</taxon>
        <taxon>Undibacterium</taxon>
    </lineage>
</organism>
<gene>
    <name evidence="7" type="ORF">GCM10011396_33920</name>
</gene>
<dbReference type="PANTHER" id="PTHR30238">
    <property type="entry name" value="MEMBRANE BOUND PREDICTED REDOX MODULATOR"/>
    <property type="match status" value="1"/>
</dbReference>
<feature type="transmembrane region" description="Helical" evidence="6">
    <location>
        <begin position="213"/>
        <end position="233"/>
    </location>
</feature>
<protein>
    <recommendedName>
        <fullName evidence="9">Integral membrane protein, YjbE family</fullName>
    </recommendedName>
</protein>
<feature type="transmembrane region" description="Helical" evidence="6">
    <location>
        <begin position="140"/>
        <end position="164"/>
    </location>
</feature>
<dbReference type="Pfam" id="PF03741">
    <property type="entry name" value="TerC"/>
    <property type="match status" value="1"/>
</dbReference>
<evidence type="ECO:0008006" key="9">
    <source>
        <dbReference type="Google" id="ProtNLM"/>
    </source>
</evidence>
<keyword evidence="4 6" id="KW-1133">Transmembrane helix</keyword>
<evidence type="ECO:0000313" key="8">
    <source>
        <dbReference type="Proteomes" id="UP000637423"/>
    </source>
</evidence>
<evidence type="ECO:0000256" key="1">
    <source>
        <dbReference type="ARBA" id="ARBA00004141"/>
    </source>
</evidence>
<evidence type="ECO:0000256" key="2">
    <source>
        <dbReference type="ARBA" id="ARBA00007511"/>
    </source>
</evidence>
<dbReference type="PANTHER" id="PTHR30238:SF4">
    <property type="entry name" value="SLL1022 PROTEIN"/>
    <property type="match status" value="1"/>
</dbReference>
<dbReference type="InterPro" id="IPR005496">
    <property type="entry name" value="Integral_membrane_TerC"/>
</dbReference>
<evidence type="ECO:0000256" key="4">
    <source>
        <dbReference type="ARBA" id="ARBA00022989"/>
    </source>
</evidence>
<feature type="transmembrane region" description="Helical" evidence="6">
    <location>
        <begin position="46"/>
        <end position="65"/>
    </location>
</feature>
<dbReference type="InterPro" id="IPR022301">
    <property type="entry name" value="Integral_membrane_YjbE"/>
</dbReference>
<evidence type="ECO:0000256" key="3">
    <source>
        <dbReference type="ARBA" id="ARBA00022692"/>
    </source>
</evidence>